<dbReference type="RefSeq" id="WP_157796029.1">
    <property type="nucleotide sequence ID" value="NZ_FOIN01000004.1"/>
</dbReference>
<dbReference type="InterPro" id="IPR018649">
    <property type="entry name" value="SHOCT"/>
</dbReference>
<evidence type="ECO:0000259" key="1">
    <source>
        <dbReference type="Pfam" id="PF09851"/>
    </source>
</evidence>
<feature type="domain" description="SHOCT" evidence="1">
    <location>
        <begin position="232"/>
        <end position="259"/>
    </location>
</feature>
<dbReference type="GeneID" id="78289801"/>
<accession>A0A1I0D0I7</accession>
<evidence type="ECO:0000313" key="2">
    <source>
        <dbReference type="EMBL" id="SET25250.1"/>
    </source>
</evidence>
<name>A0A1I0D0I7_9FIRM</name>
<gene>
    <name evidence="2" type="ORF">SAMN04489758_10482</name>
</gene>
<reference evidence="3" key="1">
    <citation type="submission" date="2016-10" db="EMBL/GenBank/DDBJ databases">
        <authorList>
            <person name="Varghese N."/>
            <person name="Submissions S."/>
        </authorList>
    </citation>
    <scope>NUCLEOTIDE SEQUENCE [LARGE SCALE GENOMIC DNA]</scope>
    <source>
        <strain evidence="3">DSM 1551</strain>
    </source>
</reference>
<dbReference type="Pfam" id="PF09851">
    <property type="entry name" value="SHOCT"/>
    <property type="match status" value="1"/>
</dbReference>
<dbReference type="AlphaFoldDB" id="A0A1I0D0I7"/>
<sequence length="261" mass="30397">MYKIKLGAFSELEVREKTIYIRKGERHEFPFEELESVAFWEYRNSKKGWLFFKFINKKEYLSSLFMPKHNEICHDIYKFLLPYTHRLIVNDDDKILTVYPKSKNNSNSININFSNINSFELIQNETKIISGSYIEALAGKAILGDTGAIIGAMGAPRLETTTIRDLRIKLNLNSFEQPHIYISYIQKNDEKKDELTEMMVEQCQKDLSILENICCMNSKNNTAPDDNSIPLEELKKLHELLQIGIITQEEFDTKKKQLLGL</sequence>
<protein>
    <submittedName>
        <fullName evidence="2">Short C-terminal domain-containing protein</fullName>
    </submittedName>
</protein>
<dbReference type="Proteomes" id="UP000198558">
    <property type="component" value="Unassembled WGS sequence"/>
</dbReference>
<dbReference type="EMBL" id="FOIN01000004">
    <property type="protein sequence ID" value="SET25250.1"/>
    <property type="molecule type" value="Genomic_DNA"/>
</dbReference>
<organism evidence="2 3">
    <name type="scientific">Thomasclavelia cocleata</name>
    <dbReference type="NCBI Taxonomy" id="69824"/>
    <lineage>
        <taxon>Bacteria</taxon>
        <taxon>Bacillati</taxon>
        <taxon>Bacillota</taxon>
        <taxon>Erysipelotrichia</taxon>
        <taxon>Erysipelotrichales</taxon>
        <taxon>Coprobacillaceae</taxon>
        <taxon>Thomasclavelia</taxon>
    </lineage>
</organism>
<dbReference type="OrthoDB" id="306887at2"/>
<evidence type="ECO:0000313" key="3">
    <source>
        <dbReference type="Proteomes" id="UP000198558"/>
    </source>
</evidence>
<proteinExistence type="predicted"/>
<keyword evidence="3" id="KW-1185">Reference proteome</keyword>